<dbReference type="InterPro" id="IPR036526">
    <property type="entry name" value="C-N_Hydrolase_sf"/>
</dbReference>
<sequence length="612" mass="68008">MKKNIILFLLFISVLILSGCEIGSTDSFAKPHNQNNQKKKAEPFEVASIQFNPILNEREKNITELLKITEEALTKGAKLVVAPEMSTTGYDYANREAIRPFVDTIPGKTTDAFVKLAKKYDAYIVFGMAEVENETGMYYNSAALVGPEGYIGKYRKTQMWETEMHWAAWGDLGVPVFDTKIGKIAINICMDSAYYETARLAGIKGADILAFPTNSSAQTISALPARAQQNGMYIISANRSNTENGFHMVGGSAIWSPEGKKLAEASVVMNESQDVDEPTITYATIDPQLFDNKNKEGLKNRRPELYKEIVHYVAPWDYTKNTTSHEVVAAALQYEPIIGDKEKNKEKIIKLVKEAKKQNNDLNLVVLPELSLTGPVDGKRKKEIEALAEDTQGETARFIADIAKEYRVSIVYGFIEKENKSLYNSAQLVSSSGETIGKYQKTHLNKFDKKWAEAGSTLPVFESKELGRIGVLLGEDAQYPEASGVLAVKRADIIAIPSAWHGEFGGAMEINKELSVNEYPEGSMVTWDAVAIGAQAYTVIANYIGTDRDYQGRSSLYTLDPLYGLDQPVVASEDEEEALVVKFNTLQSDAWFNQEQLILSRRTPNFVPLVEE</sequence>
<feature type="domain" description="CN hydrolase" evidence="2">
    <location>
        <begin position="327"/>
        <end position="588"/>
    </location>
</feature>
<name>A0ABS2NH91_9BACI</name>
<dbReference type="PANTHER" id="PTHR43674:SF2">
    <property type="entry name" value="BETA-UREIDOPROPIONASE"/>
    <property type="match status" value="1"/>
</dbReference>
<evidence type="ECO:0000313" key="4">
    <source>
        <dbReference type="Proteomes" id="UP001646157"/>
    </source>
</evidence>
<evidence type="ECO:0000259" key="2">
    <source>
        <dbReference type="PROSITE" id="PS50263"/>
    </source>
</evidence>
<dbReference type="InterPro" id="IPR050345">
    <property type="entry name" value="Aliph_Amidase/BUP"/>
</dbReference>
<dbReference type="PANTHER" id="PTHR43674">
    <property type="entry name" value="NITRILASE C965.09-RELATED"/>
    <property type="match status" value="1"/>
</dbReference>
<evidence type="ECO:0000313" key="3">
    <source>
        <dbReference type="EMBL" id="MBM7587227.1"/>
    </source>
</evidence>
<dbReference type="EMBL" id="JAFBDZ010000004">
    <property type="protein sequence ID" value="MBM7587227.1"/>
    <property type="molecule type" value="Genomic_DNA"/>
</dbReference>
<reference evidence="3 4" key="1">
    <citation type="submission" date="2021-01" db="EMBL/GenBank/DDBJ databases">
        <title>Genomic Encyclopedia of Type Strains, Phase IV (KMG-IV): sequencing the most valuable type-strain genomes for metagenomic binning, comparative biology and taxonomic classification.</title>
        <authorList>
            <person name="Goeker M."/>
        </authorList>
    </citation>
    <scope>NUCLEOTIDE SEQUENCE [LARGE SCALE GENOMIC DNA]</scope>
    <source>
        <strain evidence="3 4">DSM 24834</strain>
    </source>
</reference>
<keyword evidence="4" id="KW-1185">Reference proteome</keyword>
<feature type="domain" description="CN hydrolase" evidence="2">
    <location>
        <begin position="44"/>
        <end position="287"/>
    </location>
</feature>
<dbReference type="Gene3D" id="3.60.110.10">
    <property type="entry name" value="Carbon-nitrogen hydrolase"/>
    <property type="match status" value="2"/>
</dbReference>
<dbReference type="Pfam" id="PF00795">
    <property type="entry name" value="CN_hydrolase"/>
    <property type="match status" value="2"/>
</dbReference>
<dbReference type="PROSITE" id="PS51257">
    <property type="entry name" value="PROKAR_LIPOPROTEIN"/>
    <property type="match status" value="1"/>
</dbReference>
<dbReference type="CDD" id="cd07197">
    <property type="entry name" value="nitrilase"/>
    <property type="match status" value="1"/>
</dbReference>
<dbReference type="SUPFAM" id="SSF56317">
    <property type="entry name" value="Carbon-nitrogen hydrolase"/>
    <property type="match status" value="2"/>
</dbReference>
<organism evidence="3 4">
    <name type="scientific">Rossellomorea pakistanensis</name>
    <dbReference type="NCBI Taxonomy" id="992288"/>
    <lineage>
        <taxon>Bacteria</taxon>
        <taxon>Bacillati</taxon>
        <taxon>Bacillota</taxon>
        <taxon>Bacilli</taxon>
        <taxon>Bacillales</taxon>
        <taxon>Bacillaceae</taxon>
        <taxon>Rossellomorea</taxon>
    </lineage>
</organism>
<proteinExistence type="predicted"/>
<comment type="caution">
    <text evidence="3">The sequence shown here is derived from an EMBL/GenBank/DDBJ whole genome shotgun (WGS) entry which is preliminary data.</text>
</comment>
<evidence type="ECO:0000256" key="1">
    <source>
        <dbReference type="ARBA" id="ARBA00022801"/>
    </source>
</evidence>
<gene>
    <name evidence="3" type="ORF">JOC86_003800</name>
</gene>
<dbReference type="InterPro" id="IPR003010">
    <property type="entry name" value="C-N_Hydrolase"/>
</dbReference>
<protein>
    <submittedName>
        <fullName evidence="3">Amidohydrolase</fullName>
    </submittedName>
</protein>
<dbReference type="Proteomes" id="UP001646157">
    <property type="component" value="Unassembled WGS sequence"/>
</dbReference>
<dbReference type="PROSITE" id="PS50263">
    <property type="entry name" value="CN_HYDROLASE"/>
    <property type="match status" value="2"/>
</dbReference>
<keyword evidence="1" id="KW-0378">Hydrolase</keyword>
<accession>A0ABS2NH91</accession>